<dbReference type="OrthoDB" id="3557394at2759"/>
<organism evidence="1 2">
    <name type="scientific">Sclerotinia sclerotiorum (strain ATCC 18683 / 1980 / Ss-1)</name>
    <name type="common">White mold</name>
    <name type="synonym">Whetzelinia sclerotiorum</name>
    <dbReference type="NCBI Taxonomy" id="665079"/>
    <lineage>
        <taxon>Eukaryota</taxon>
        <taxon>Fungi</taxon>
        <taxon>Dikarya</taxon>
        <taxon>Ascomycota</taxon>
        <taxon>Pezizomycotina</taxon>
        <taxon>Leotiomycetes</taxon>
        <taxon>Helotiales</taxon>
        <taxon>Sclerotiniaceae</taxon>
        <taxon>Sclerotinia</taxon>
    </lineage>
</organism>
<evidence type="ECO:0000313" key="1">
    <source>
        <dbReference type="EMBL" id="APA06486.1"/>
    </source>
</evidence>
<name>A0A1D9PUZ7_SCLS1</name>
<proteinExistence type="predicted"/>
<reference evidence="2" key="1">
    <citation type="journal article" date="2017" name="Genome Biol. Evol.">
        <title>The complete genome sequence of the phytopathogenic fungus Sclerotinia sclerotiorum reveals insights into the genome architecture of broad host range pathogens.</title>
        <authorList>
            <person name="Derbyshire M."/>
            <person name="Denton-Giles M."/>
            <person name="Hegedus D."/>
            <person name="Seifbarghy S."/>
            <person name="Rollins J."/>
            <person name="van Kan J."/>
            <person name="Seidl M.F."/>
            <person name="Faino L."/>
            <person name="Mbengue M."/>
            <person name="Navaud O."/>
            <person name="Raffaele S."/>
            <person name="Hammond-Kosack K."/>
            <person name="Heard S."/>
            <person name="Oliver R."/>
        </authorList>
    </citation>
    <scope>NUCLEOTIDE SEQUENCE [LARGE SCALE GENOMIC DNA]</scope>
    <source>
        <strain evidence="2">ATCC 18683 / 1980 / Ss-1</strain>
    </source>
</reference>
<sequence>MALLEISRQQQCQDPKDKIYGILGIVPKRFAKLICPDYSDAVSVTDTYRDMFLAHMKNFGRRESFACEQSDQVTGIRVANVTRVGDPVVSEDPIIDLMTVRGWEPDNLYGRDYVTGDNLSDAYTITLLQNRIRERWPANAYMRTLKEWKSQATVPAEFGEEARAGNTVAGFDRTKFSQLLRV</sequence>
<dbReference type="AlphaFoldDB" id="A0A1D9PUZ7"/>
<evidence type="ECO:0000313" key="2">
    <source>
        <dbReference type="Proteomes" id="UP000177798"/>
    </source>
</evidence>
<accession>A0A1D9PUZ7</accession>
<protein>
    <submittedName>
        <fullName evidence="1">Uncharacterized protein</fullName>
    </submittedName>
</protein>
<dbReference type="Proteomes" id="UP000177798">
    <property type="component" value="Chromosome 2"/>
</dbReference>
<dbReference type="EMBL" id="CP017815">
    <property type="protein sequence ID" value="APA06486.1"/>
    <property type="molecule type" value="Genomic_DNA"/>
</dbReference>
<gene>
    <name evidence="1" type="ORF">sscle_02g012560</name>
</gene>
<dbReference type="VEuPathDB" id="FungiDB:sscle_02g012560"/>